<dbReference type="Pfam" id="PF01189">
    <property type="entry name" value="Methyltr_RsmB-F"/>
    <property type="match status" value="1"/>
</dbReference>
<dbReference type="NCBIfam" id="NF011494">
    <property type="entry name" value="PRK14902.1"/>
    <property type="match status" value="1"/>
</dbReference>
<dbReference type="PRINTS" id="PR02008">
    <property type="entry name" value="RCMTFAMILY"/>
</dbReference>
<dbReference type="InterPro" id="IPR029063">
    <property type="entry name" value="SAM-dependent_MTases_sf"/>
</dbReference>
<feature type="binding site" evidence="14">
    <location>
        <position position="449"/>
    </location>
    <ligand>
        <name>S-adenosyl-L-methionine</name>
        <dbReference type="ChEBI" id="CHEBI:59789"/>
    </ligand>
</feature>
<keyword evidence="5" id="KW-0963">Cytoplasm</keyword>
<gene>
    <name evidence="17" type="primary">rsmB</name>
    <name evidence="17" type="ORF">FE782_23245</name>
</gene>
<evidence type="ECO:0000256" key="1">
    <source>
        <dbReference type="ARBA" id="ARBA00002724"/>
    </source>
</evidence>
<dbReference type="AlphaFoldDB" id="A0A5R9G955"/>
<feature type="compositionally biased region" description="Basic and acidic residues" evidence="15">
    <location>
        <begin position="54"/>
        <end position="65"/>
    </location>
</feature>
<dbReference type="OrthoDB" id="9810297at2"/>
<feature type="compositionally biased region" description="Low complexity" evidence="15">
    <location>
        <begin position="89"/>
        <end position="139"/>
    </location>
</feature>
<feature type="domain" description="SAM-dependent MTase RsmB/NOP-type" evidence="16">
    <location>
        <begin position="308"/>
        <end position="587"/>
    </location>
</feature>
<feature type="binding site" evidence="14">
    <location>
        <position position="468"/>
    </location>
    <ligand>
        <name>S-adenosyl-L-methionine</name>
        <dbReference type="ChEBI" id="CHEBI:59789"/>
    </ligand>
</feature>
<name>A0A5R9G955_9BACL</name>
<dbReference type="InterPro" id="IPR004573">
    <property type="entry name" value="rRNA_ssu_MeTfrase_B"/>
</dbReference>
<feature type="region of interest" description="Disordered" evidence="15">
    <location>
        <begin position="1"/>
        <end position="139"/>
    </location>
</feature>
<dbReference type="GO" id="GO:0005737">
    <property type="term" value="C:cytoplasm"/>
    <property type="evidence" value="ECO:0007669"/>
    <property type="project" value="UniProtKB-SubCell"/>
</dbReference>
<dbReference type="Pfam" id="PF01029">
    <property type="entry name" value="NusB"/>
    <property type="match status" value="1"/>
</dbReference>
<dbReference type="FunFam" id="1.10.940.10:FF:000006">
    <property type="entry name" value="16S rRNA (Cytosine(967)-C(5))-methyltransferase RsmB"/>
    <property type="match status" value="1"/>
</dbReference>
<evidence type="ECO:0000256" key="11">
    <source>
        <dbReference type="ARBA" id="ARBA00030399"/>
    </source>
</evidence>
<evidence type="ECO:0000256" key="5">
    <source>
        <dbReference type="ARBA" id="ARBA00022490"/>
    </source>
</evidence>
<keyword evidence="8 14" id="KW-0808">Transferase</keyword>
<dbReference type="Pfam" id="PF22458">
    <property type="entry name" value="RsmF-B_ferredox"/>
    <property type="match status" value="1"/>
</dbReference>
<dbReference type="GO" id="GO:0003723">
    <property type="term" value="F:RNA binding"/>
    <property type="evidence" value="ECO:0007669"/>
    <property type="project" value="UniProtKB-UniRule"/>
</dbReference>
<comment type="caution">
    <text evidence="17">The sequence shown here is derived from an EMBL/GenBank/DDBJ whole genome shotgun (WGS) entry which is preliminary data.</text>
</comment>
<dbReference type="EMBL" id="VCIW01000018">
    <property type="protein sequence ID" value="TLS49918.1"/>
    <property type="molecule type" value="Genomic_DNA"/>
</dbReference>
<sequence>MEGGASGSGTSRRRGARHGDRRRRGRPRDRDRRRRVRRHRGAAGGQEGAAGVRVRAERPDEEGRYARRIAGSVARGGGSMTGPKTGPTAGVRAGANAGAGSGTASATGSKAGAKPGTKPGSKPGSKPGPRAKPPSGRKPLGARELALEALTAVEQEGAYSNLALNAALNRTKLDPREAGLATELVYGTIQRRNTIDTVLDTHLAKGAKKLQPWVRSLLRLSAYQLLFLDRVPPHAAVSEAVAIAKRRGHQGVSGLVNAVLRKLAANPGRPTPPTGASAVERIAFEHSHPEWLVREWVRAFGEETAERIAAANNEPPKASARVNPLRIDRDGLIAKLAAEGVEAVPSLVSEDGVVSANGGNLAFTEAFKAGLCTVQDESSMLVAALLDPAPGMRVLDCCAAPGGKTTQLAERMEDKGEIVACDIHPHKKELIDGAASRLGLASVHTVVADAAKLHERFEEGSFDRILLDAPCSGFGVIRRKPDIKWTKTPEDVASIVETQRAILASVSKLLKPGGILVYSTCTLEPSENEAQIDAFLAAHPDYAPDPTMPPGIARETAVRCAAGPGRLLVTPADFGSDGFFMARLIRSSSRSS</sequence>
<feature type="compositionally biased region" description="Basic residues" evidence="15">
    <location>
        <begin position="11"/>
        <end position="41"/>
    </location>
</feature>
<dbReference type="PROSITE" id="PS01153">
    <property type="entry name" value="NOL1_NOP2_SUN"/>
    <property type="match status" value="1"/>
</dbReference>
<evidence type="ECO:0000256" key="9">
    <source>
        <dbReference type="ARBA" id="ARBA00022691"/>
    </source>
</evidence>
<dbReference type="InterPro" id="IPR006027">
    <property type="entry name" value="NusB_RsmB_TIM44"/>
</dbReference>
<keyword evidence="10 14" id="KW-0694">RNA-binding</keyword>
<feature type="active site" description="Nucleophile" evidence="14">
    <location>
        <position position="521"/>
    </location>
</feature>
<accession>A0A5R9G955</accession>
<evidence type="ECO:0000256" key="7">
    <source>
        <dbReference type="ARBA" id="ARBA00022603"/>
    </source>
</evidence>
<dbReference type="InterPro" id="IPR054728">
    <property type="entry name" value="RsmB-like_ferredoxin"/>
</dbReference>
<evidence type="ECO:0000256" key="14">
    <source>
        <dbReference type="PROSITE-ProRule" id="PRU01023"/>
    </source>
</evidence>
<dbReference type="Gene3D" id="3.30.70.1170">
    <property type="entry name" value="Sun protein, domain 3"/>
    <property type="match status" value="1"/>
</dbReference>
<comment type="function">
    <text evidence="1">Specifically methylates the cytosine at position 967 (m5C967) of 16S rRNA.</text>
</comment>
<evidence type="ECO:0000256" key="13">
    <source>
        <dbReference type="ARBA" id="ARBA00047283"/>
    </source>
</evidence>
<evidence type="ECO:0000256" key="10">
    <source>
        <dbReference type="ARBA" id="ARBA00022884"/>
    </source>
</evidence>
<comment type="similarity">
    <text evidence="3 14">Belongs to the class I-like SAM-binding methyltransferase superfamily. RsmB/NOP family.</text>
</comment>
<dbReference type="CDD" id="cd02440">
    <property type="entry name" value="AdoMet_MTases"/>
    <property type="match status" value="1"/>
</dbReference>
<dbReference type="Proteomes" id="UP000309676">
    <property type="component" value="Unassembled WGS sequence"/>
</dbReference>
<dbReference type="InterPro" id="IPR049560">
    <property type="entry name" value="MeTrfase_RsmB-F_NOP2_cat"/>
</dbReference>
<protein>
    <recommendedName>
        <fullName evidence="4">16S rRNA (cytosine(967)-C(5))-methyltransferase</fullName>
        <ecNumber evidence="4">2.1.1.176</ecNumber>
    </recommendedName>
    <alternativeName>
        <fullName evidence="11">16S rRNA m5C967 methyltransferase</fullName>
    </alternativeName>
    <alternativeName>
        <fullName evidence="12">rRNA (cytosine-C(5)-)-methyltransferase RsmB</fullName>
    </alternativeName>
</protein>
<feature type="binding site" evidence="14">
    <location>
        <position position="422"/>
    </location>
    <ligand>
        <name>S-adenosyl-L-methionine</name>
        <dbReference type="ChEBI" id="CHEBI:59789"/>
    </ligand>
</feature>
<dbReference type="SUPFAM" id="SSF53335">
    <property type="entry name" value="S-adenosyl-L-methionine-dependent methyltransferases"/>
    <property type="match status" value="1"/>
</dbReference>
<dbReference type="FunFam" id="3.40.50.150:FF:000257">
    <property type="entry name" value="16S rRNA methyltransferase"/>
    <property type="match status" value="1"/>
</dbReference>
<dbReference type="PANTHER" id="PTHR22807:SF53">
    <property type="entry name" value="RIBOSOMAL RNA SMALL SUBUNIT METHYLTRANSFERASE B-RELATED"/>
    <property type="match status" value="1"/>
</dbReference>
<reference evidence="17 18" key="1">
    <citation type="submission" date="2019-05" db="EMBL/GenBank/DDBJ databases">
        <authorList>
            <person name="Narsing Rao M.P."/>
            <person name="Li W.J."/>
        </authorList>
    </citation>
    <scope>NUCLEOTIDE SEQUENCE [LARGE SCALE GENOMIC DNA]</scope>
    <source>
        <strain evidence="17 18">SYSU_K30003</strain>
    </source>
</reference>
<evidence type="ECO:0000256" key="2">
    <source>
        <dbReference type="ARBA" id="ARBA00004496"/>
    </source>
</evidence>
<dbReference type="Gene3D" id="3.40.50.150">
    <property type="entry name" value="Vaccinia Virus protein VP39"/>
    <property type="match status" value="1"/>
</dbReference>
<dbReference type="GO" id="GO:0008649">
    <property type="term" value="F:rRNA methyltransferase activity"/>
    <property type="evidence" value="ECO:0007669"/>
    <property type="project" value="InterPro"/>
</dbReference>
<dbReference type="NCBIfam" id="TIGR00563">
    <property type="entry name" value="rsmB"/>
    <property type="match status" value="1"/>
</dbReference>
<evidence type="ECO:0000256" key="8">
    <source>
        <dbReference type="ARBA" id="ARBA00022679"/>
    </source>
</evidence>
<evidence type="ECO:0000256" key="4">
    <source>
        <dbReference type="ARBA" id="ARBA00012140"/>
    </source>
</evidence>
<dbReference type="EC" id="2.1.1.176" evidence="4"/>
<evidence type="ECO:0000256" key="15">
    <source>
        <dbReference type="SAM" id="MobiDB-lite"/>
    </source>
</evidence>
<keyword evidence="18" id="KW-1185">Reference proteome</keyword>
<dbReference type="InterPro" id="IPR018314">
    <property type="entry name" value="RsmB/NOL1/NOP2-like_CS"/>
</dbReference>
<keyword evidence="7 14" id="KW-0489">Methyltransferase</keyword>
<dbReference type="InterPro" id="IPR023267">
    <property type="entry name" value="RCMT"/>
</dbReference>
<evidence type="ECO:0000259" key="16">
    <source>
        <dbReference type="PROSITE" id="PS51686"/>
    </source>
</evidence>
<keyword evidence="6" id="KW-0698">rRNA processing</keyword>
<dbReference type="PROSITE" id="PS51686">
    <property type="entry name" value="SAM_MT_RSMB_NOP"/>
    <property type="match status" value="1"/>
</dbReference>
<evidence type="ECO:0000256" key="6">
    <source>
        <dbReference type="ARBA" id="ARBA00022552"/>
    </source>
</evidence>
<organism evidence="17 18">
    <name type="scientific">Paenibacillus antri</name>
    <dbReference type="NCBI Taxonomy" id="2582848"/>
    <lineage>
        <taxon>Bacteria</taxon>
        <taxon>Bacillati</taxon>
        <taxon>Bacillota</taxon>
        <taxon>Bacilli</taxon>
        <taxon>Bacillales</taxon>
        <taxon>Paenibacillaceae</taxon>
        <taxon>Paenibacillus</taxon>
    </lineage>
</organism>
<dbReference type="SUPFAM" id="SSF48013">
    <property type="entry name" value="NusB-like"/>
    <property type="match status" value="1"/>
</dbReference>
<evidence type="ECO:0000256" key="3">
    <source>
        <dbReference type="ARBA" id="ARBA00007494"/>
    </source>
</evidence>
<comment type="catalytic activity">
    <reaction evidence="13">
        <text>cytidine(967) in 16S rRNA + S-adenosyl-L-methionine = 5-methylcytidine(967) in 16S rRNA + S-adenosyl-L-homocysteine + H(+)</text>
        <dbReference type="Rhea" id="RHEA:42748"/>
        <dbReference type="Rhea" id="RHEA-COMP:10219"/>
        <dbReference type="Rhea" id="RHEA-COMP:10220"/>
        <dbReference type="ChEBI" id="CHEBI:15378"/>
        <dbReference type="ChEBI" id="CHEBI:57856"/>
        <dbReference type="ChEBI" id="CHEBI:59789"/>
        <dbReference type="ChEBI" id="CHEBI:74483"/>
        <dbReference type="ChEBI" id="CHEBI:82748"/>
        <dbReference type="EC" id="2.1.1.176"/>
    </reaction>
</comment>
<dbReference type="InterPro" id="IPR001678">
    <property type="entry name" value="MeTrfase_RsmB-F_NOP2_dom"/>
</dbReference>
<comment type="subcellular location">
    <subcellularLocation>
        <location evidence="2">Cytoplasm</location>
    </subcellularLocation>
</comment>
<evidence type="ECO:0000313" key="17">
    <source>
        <dbReference type="EMBL" id="TLS49918.1"/>
    </source>
</evidence>
<dbReference type="Gene3D" id="1.10.940.10">
    <property type="entry name" value="NusB-like"/>
    <property type="match status" value="1"/>
</dbReference>
<evidence type="ECO:0000256" key="12">
    <source>
        <dbReference type="ARBA" id="ARBA00031088"/>
    </source>
</evidence>
<evidence type="ECO:0000313" key="18">
    <source>
        <dbReference type="Proteomes" id="UP000309676"/>
    </source>
</evidence>
<dbReference type="InterPro" id="IPR035926">
    <property type="entry name" value="NusB-like_sf"/>
</dbReference>
<proteinExistence type="inferred from homology"/>
<keyword evidence="9 14" id="KW-0949">S-adenosyl-L-methionine</keyword>
<dbReference type="PANTHER" id="PTHR22807">
    <property type="entry name" value="NOP2 YEAST -RELATED NOL1/NOP2/FMU SUN DOMAIN-CONTAINING"/>
    <property type="match status" value="1"/>
</dbReference>
<dbReference type="GO" id="GO:0006355">
    <property type="term" value="P:regulation of DNA-templated transcription"/>
    <property type="evidence" value="ECO:0007669"/>
    <property type="project" value="InterPro"/>
</dbReference>
<dbReference type="FunFam" id="3.30.70.1170:FF:000003">
    <property type="entry name" value="16S rRNA (Cytosine(967)-C(5))-methyltransferase RsmB"/>
    <property type="match status" value="1"/>
</dbReference>
<feature type="binding site" evidence="14">
    <location>
        <begin position="398"/>
        <end position="404"/>
    </location>
    <ligand>
        <name>S-adenosyl-L-methionine</name>
        <dbReference type="ChEBI" id="CHEBI:59789"/>
    </ligand>
</feature>